<evidence type="ECO:0000259" key="5">
    <source>
        <dbReference type="PROSITE" id="PS51007"/>
    </source>
</evidence>
<dbReference type="InterPro" id="IPR013427">
    <property type="entry name" value="Haem-bd_dom_put"/>
</dbReference>
<dbReference type="InterPro" id="IPR013428">
    <property type="entry name" value="Membrane-bound_put_N"/>
</dbReference>
<dbReference type="InterPro" id="IPR029010">
    <property type="entry name" value="ThuA-like"/>
</dbReference>
<dbReference type="InterPro" id="IPR011041">
    <property type="entry name" value="Quinoprot_gluc/sorb_DH_b-prop"/>
</dbReference>
<dbReference type="RefSeq" id="WP_146532678.1">
    <property type="nucleotide sequence ID" value="NZ_SJPX01000001.1"/>
</dbReference>
<dbReference type="InterPro" id="IPR029062">
    <property type="entry name" value="Class_I_gatase-like"/>
</dbReference>
<name>A0A5C6FCM9_9BACT</name>
<dbReference type="Gene3D" id="1.25.10.10">
    <property type="entry name" value="Leucine-rich Repeat Variant"/>
    <property type="match status" value="1"/>
</dbReference>
<dbReference type="Pfam" id="PF06283">
    <property type="entry name" value="ThuA"/>
    <property type="match status" value="1"/>
</dbReference>
<evidence type="ECO:0000256" key="1">
    <source>
        <dbReference type="ARBA" id="ARBA00022617"/>
    </source>
</evidence>
<evidence type="ECO:0000313" key="6">
    <source>
        <dbReference type="EMBL" id="TWU57856.1"/>
    </source>
</evidence>
<dbReference type="PANTHER" id="PTHR33546:SF1">
    <property type="entry name" value="LARGE, MULTIFUNCTIONAL SECRETED PROTEIN"/>
    <property type="match status" value="1"/>
</dbReference>
<dbReference type="GO" id="GO:0020037">
    <property type="term" value="F:heme binding"/>
    <property type="evidence" value="ECO:0007669"/>
    <property type="project" value="InterPro"/>
</dbReference>
<dbReference type="OrthoDB" id="230287at2"/>
<proteinExistence type="predicted"/>
<dbReference type="InterPro" id="IPR016024">
    <property type="entry name" value="ARM-type_fold"/>
</dbReference>
<dbReference type="InterPro" id="IPR036909">
    <property type="entry name" value="Cyt_c-like_dom_sf"/>
</dbReference>
<dbReference type="SUPFAM" id="SSF48371">
    <property type="entry name" value="ARM repeat"/>
    <property type="match status" value="1"/>
</dbReference>
<dbReference type="Gene3D" id="3.40.50.880">
    <property type="match status" value="1"/>
</dbReference>
<dbReference type="GO" id="GO:0009055">
    <property type="term" value="F:electron transfer activity"/>
    <property type="evidence" value="ECO:0007669"/>
    <property type="project" value="InterPro"/>
</dbReference>
<dbReference type="SUPFAM" id="SSF52317">
    <property type="entry name" value="Class I glutamine amidotransferase-like"/>
    <property type="match status" value="1"/>
</dbReference>
<keyword evidence="2 4" id="KW-0479">Metal-binding</keyword>
<evidence type="ECO:0000256" key="4">
    <source>
        <dbReference type="PROSITE-ProRule" id="PRU00433"/>
    </source>
</evidence>
<reference evidence="6 7" key="1">
    <citation type="submission" date="2019-02" db="EMBL/GenBank/DDBJ databases">
        <title>Deep-cultivation of Planctomycetes and their phenomic and genomic characterization uncovers novel biology.</title>
        <authorList>
            <person name="Wiegand S."/>
            <person name="Jogler M."/>
            <person name="Boedeker C."/>
            <person name="Pinto D."/>
            <person name="Vollmers J."/>
            <person name="Rivas-Marin E."/>
            <person name="Kohn T."/>
            <person name="Peeters S.H."/>
            <person name="Heuer A."/>
            <person name="Rast P."/>
            <person name="Oberbeckmann S."/>
            <person name="Bunk B."/>
            <person name="Jeske O."/>
            <person name="Meyerdierks A."/>
            <person name="Storesund J.E."/>
            <person name="Kallscheuer N."/>
            <person name="Luecker S."/>
            <person name="Lage O.M."/>
            <person name="Pohl T."/>
            <person name="Merkel B.J."/>
            <person name="Hornburger P."/>
            <person name="Mueller R.-W."/>
            <person name="Bruemmer F."/>
            <person name="Labrenz M."/>
            <person name="Spormann A.M."/>
            <person name="Op Den Camp H."/>
            <person name="Overmann J."/>
            <person name="Amann R."/>
            <person name="Jetten M.S.M."/>
            <person name="Mascher T."/>
            <person name="Medema M.H."/>
            <person name="Devos D.P."/>
            <person name="Kaster A.-K."/>
            <person name="Ovreas L."/>
            <person name="Rohde M."/>
            <person name="Galperin M.Y."/>
            <person name="Jogler C."/>
        </authorList>
    </citation>
    <scope>NUCLEOTIDE SEQUENCE [LARGE SCALE GENOMIC DNA]</scope>
    <source>
        <strain evidence="6 7">Poly59</strain>
    </source>
</reference>
<dbReference type="Proteomes" id="UP000317977">
    <property type="component" value="Unassembled WGS sequence"/>
</dbReference>
<keyword evidence="7" id="KW-1185">Reference proteome</keyword>
<evidence type="ECO:0000256" key="2">
    <source>
        <dbReference type="ARBA" id="ARBA00022723"/>
    </source>
</evidence>
<gene>
    <name evidence="6" type="ORF">Poly59_07650</name>
</gene>
<feature type="domain" description="Cytochrome c" evidence="5">
    <location>
        <begin position="1147"/>
        <end position="1280"/>
    </location>
</feature>
<dbReference type="SUPFAM" id="SSF50952">
    <property type="entry name" value="Soluble quinoprotein glucose dehydrogenase"/>
    <property type="match status" value="1"/>
</dbReference>
<sequence>MNIKLLPLSLFLVAWIAGLPDRAAADADSGTIRVLFLGDTGRNHEPRLRCSELRQTLQDRGIALTYTDETSELTPKNLANFDAVLLFADIAFVDRVHVDALMNFVRDGGAFVPIHCASDCFRNIPEFVDIVGAQFKEHGAGVFRAQVARPEHPLMIGYGGFESWDETYVHQFHNDVSRTVLEYRLTDGGREPWTWIRHEGKGRVFYTAWGHDAVTWTNPGFQNLIERGIRWSVGRDPRDAGDYLADQAFPIPKIKPLQTDLPPFDFVDVGGKLPRYFGRDDAPGQPNTENLMQKPLAAEESLKHIVVPEGFHVELFASDPDINGKPICMAWDDRGRLWIAETIDYPNLLHEDGFGNDRIRICEDTDGDGRADRFTVFAENLSIPSAMAFSGGGVIVQNGTQTIFLRDSDNDDCADVRELLLSNWDLKDTHGGVSNFQYGLDNWIWGMQGYNQSEPEAGGNVVSRFRMGFFRMRPDASEIEFIRSTNNNTWGLGFSEEGFVFGSTANGNPSVYMPIANRYYERVQGWTPSLTLSSIADNHLFDPVAENIRQGDWQGGYTSATGHALYTAREYPQEYWNSVAFVNGPTGHLIGAFLLKRNGSDFSSRSDFNMLASDDEWTAPTMTEVGPDGQVWVADWYNYVMQHNPAPEGFETGRGGAYETELRDNRRGRIYRIVADDWVRKPVVDLHQVSPDEWVDALSHSTMAIRKHAQRLIVERGDTDVAPELIELVRDQTTDEIGLNVGAIHGLWTLSGLGLLDGRHADATNAAHDAMRHPSSGVRRNAVMVLPPTKESASALLDAELLSDGDRQVQLAAILAFSDFGVAGLSADTSSDDDTRKSVASSLLAVMENYNAMADRWIPDALTCAAAQYSRPFLNTLGLASELPPSGQSIIQRVAEHHARSEAAGDEPIILANLALASTDVLDSVIDGFAKGSSGVTHQTLDPKTDKKLQSVFERVSLESKRKLIRLASRWSSRGLTRYRQDLVADLMRTVHDSDESEDERVAAATDAIEYQPSDRDIVVNVFNEITPRTEPTLAVKLIRTMEASQWSGLGDEVVGRLAAFTPSARQAAFDLLLQRTESTRSLLDAARQGKVSLGELSFEQQRSLSLHPDTSVKRMANQLLALGGTATDPNRVKVLDRYRRATLVRGDIGRGKEIFNEHCGTCHLHGKLGKRVGPDLTGMAVHPKRELLTHILDPDRSVEGNYLAYTVLTTNGVVHTGMLAGESKAVVELIDAHGKIAHILRDEIDQLVASRVSIMPTGFENSIDVDSMADLLEFLVRQSEFVPIPLDRYATAISTKGMFLDDGPDHFKFVDWSPKEFKGVPFQLINPLGQSRPNVIMLNCTKAPIPSSMPMSVRLPCNMPASVIHFLSGVAGWGYPSHINPSLTMTVRLNYHDGIVEDHPLINGVHFADYISRIEVPGSEFAFGFEQGQQLRYLQISPRRGETIDSIDLLKGVDDSAPVVVAVTVQPIPIPVPSR</sequence>
<protein>
    <submittedName>
        <fullName evidence="6">Trehalose utilization</fullName>
    </submittedName>
</protein>
<dbReference type="NCBIfam" id="TIGR02604">
    <property type="entry name" value="Piru_Ver_Nterm"/>
    <property type="match status" value="1"/>
</dbReference>
<dbReference type="InterPro" id="IPR009056">
    <property type="entry name" value="Cyt_c-like_dom"/>
</dbReference>
<evidence type="ECO:0000256" key="3">
    <source>
        <dbReference type="ARBA" id="ARBA00023004"/>
    </source>
</evidence>
<dbReference type="SUPFAM" id="SSF46626">
    <property type="entry name" value="Cytochrome c"/>
    <property type="match status" value="1"/>
</dbReference>
<organism evidence="6 7">
    <name type="scientific">Rubripirellula reticaptiva</name>
    <dbReference type="NCBI Taxonomy" id="2528013"/>
    <lineage>
        <taxon>Bacteria</taxon>
        <taxon>Pseudomonadati</taxon>
        <taxon>Planctomycetota</taxon>
        <taxon>Planctomycetia</taxon>
        <taxon>Pirellulales</taxon>
        <taxon>Pirellulaceae</taxon>
        <taxon>Rubripirellula</taxon>
    </lineage>
</organism>
<dbReference type="PANTHER" id="PTHR33546">
    <property type="entry name" value="LARGE, MULTIFUNCTIONAL SECRETED PROTEIN-RELATED"/>
    <property type="match status" value="1"/>
</dbReference>
<dbReference type="EMBL" id="SJPX01000001">
    <property type="protein sequence ID" value="TWU57856.1"/>
    <property type="molecule type" value="Genomic_DNA"/>
</dbReference>
<keyword evidence="3 4" id="KW-0408">Iron</keyword>
<dbReference type="PROSITE" id="PS51007">
    <property type="entry name" value="CYTC"/>
    <property type="match status" value="1"/>
</dbReference>
<comment type="caution">
    <text evidence="6">The sequence shown here is derived from an EMBL/GenBank/DDBJ whole genome shotgun (WGS) entry which is preliminary data.</text>
</comment>
<evidence type="ECO:0000313" key="7">
    <source>
        <dbReference type="Proteomes" id="UP000317977"/>
    </source>
</evidence>
<dbReference type="NCBIfam" id="TIGR02603">
    <property type="entry name" value="CxxCH_TIGR02603"/>
    <property type="match status" value="1"/>
</dbReference>
<dbReference type="Pfam" id="PF23500">
    <property type="entry name" value="DUF7133"/>
    <property type="match status" value="1"/>
</dbReference>
<accession>A0A5C6FCM9</accession>
<dbReference type="InterPro" id="IPR011989">
    <property type="entry name" value="ARM-like"/>
</dbReference>
<dbReference type="Gene3D" id="1.10.760.10">
    <property type="entry name" value="Cytochrome c-like domain"/>
    <property type="match status" value="1"/>
</dbReference>
<dbReference type="GO" id="GO:0046872">
    <property type="term" value="F:metal ion binding"/>
    <property type="evidence" value="ECO:0007669"/>
    <property type="project" value="UniProtKB-KW"/>
</dbReference>
<keyword evidence="1 4" id="KW-0349">Heme</keyword>
<dbReference type="InterPro" id="IPR055557">
    <property type="entry name" value="DUF7133"/>
</dbReference>